<sequence length="673" mass="77437">MIKLDVIHTQHRKMASQSQVLFERDGVYIHVNVNSTTADKDAHIPGRVYLAQKPEGSFIEWKAEDVQSLDSNQNDQEWAVIGTTCSVGYKPDKDNVVSVSSKAETRKRYNVSFDILDLKSFKRNAPNHGWAYIIFILKDGTTYPALHFHSGGSKALLQQIGKYLHIKRSPNDSRLFIVQEHDPDMLSKSFDELHLFSESSAYRVTKFINDPYTTALGGFAKVTNFLRDSIMTPENVTSRPKEEVAEILQEDIPGMEISQQVEAGFEVVTKTKLPNRPEVTRGQPLNSQQWSKHMDRDGQIKDVEHLKDVIFRGGVEPCIRNEVWKFLLNYYDWQSTYKTRADERKRKVDDYFRMKLQWKTINDVQENRFSLLKERKCLIEKDVTRTDRTHKFFEGECNPNLQVLNDILMTYCMYNFDLGYVQGMSDLLSPILVVMENEVDAFWCFAGLMDKVWENFEMDQKGMKCQLADIHRLMQFSDPELCSYLESHDSGNFYFCFRWLLIFFKREFSFSDVQRLWEVIWTERPCKSFHLVICLAILDTEKTTLIENKFGFTEILKHINDMSLAIHLEETLKKAESIFLQLKNSKKLPATLKEILGMELSPSSSTSSSCKTTPIGTPINRESTPKLELPFQGRENGLSAPSSGSGTAVTTPDDSSLEILTDNADTAMNLVYN</sequence>
<accession>A0A210Q8D9</accession>
<dbReference type="AlphaFoldDB" id="A0A210Q8D9"/>
<keyword evidence="2" id="KW-0343">GTPase activation</keyword>
<evidence type="ECO:0000256" key="5">
    <source>
        <dbReference type="ARBA" id="ARBA00022990"/>
    </source>
</evidence>
<feature type="domain" description="Rab-GAP TBC" evidence="11">
    <location>
        <begin position="314"/>
        <end position="524"/>
    </location>
</feature>
<comment type="caution">
    <text evidence="12">The sequence shown here is derived from an EMBL/GenBank/DDBJ whole genome shotgun (WGS) entry which is preliminary data.</text>
</comment>
<protein>
    <recommendedName>
        <fullName evidence="8">TBC1 domain family member 15</fullName>
    </recommendedName>
    <alternativeName>
        <fullName evidence="9">GTPase-activating protein RAB7</fullName>
    </alternativeName>
</protein>
<dbReference type="InterPro" id="IPR035969">
    <property type="entry name" value="Rab-GAP_TBC_sf"/>
</dbReference>
<keyword evidence="3" id="KW-0963">Cytoplasm</keyword>
<name>A0A210Q8D9_MIZYE</name>
<evidence type="ECO:0000256" key="2">
    <source>
        <dbReference type="ARBA" id="ARBA00022468"/>
    </source>
</evidence>
<dbReference type="Gene3D" id="1.10.8.270">
    <property type="entry name" value="putative rabgap domain of human tbc1 domain family member 14 like domains"/>
    <property type="match status" value="1"/>
</dbReference>
<dbReference type="FunFam" id="1.10.472.80:FF:000005">
    <property type="entry name" value="TBC1 domain family member 15"/>
    <property type="match status" value="1"/>
</dbReference>
<keyword evidence="4" id="KW-0597">Phosphoprotein</keyword>
<dbReference type="InterPro" id="IPR021935">
    <property type="entry name" value="SGSM1/2_RBD"/>
</dbReference>
<evidence type="ECO:0000259" key="11">
    <source>
        <dbReference type="PROSITE" id="PS50086"/>
    </source>
</evidence>
<keyword evidence="13" id="KW-1185">Reference proteome</keyword>
<evidence type="ECO:0000256" key="4">
    <source>
        <dbReference type="ARBA" id="ARBA00022553"/>
    </source>
</evidence>
<evidence type="ECO:0000256" key="10">
    <source>
        <dbReference type="SAM" id="MobiDB-lite"/>
    </source>
</evidence>
<organism evidence="12 13">
    <name type="scientific">Mizuhopecten yessoensis</name>
    <name type="common">Japanese scallop</name>
    <name type="synonym">Patinopecten yessoensis</name>
    <dbReference type="NCBI Taxonomy" id="6573"/>
    <lineage>
        <taxon>Eukaryota</taxon>
        <taxon>Metazoa</taxon>
        <taxon>Spiralia</taxon>
        <taxon>Lophotrochozoa</taxon>
        <taxon>Mollusca</taxon>
        <taxon>Bivalvia</taxon>
        <taxon>Autobranchia</taxon>
        <taxon>Pteriomorphia</taxon>
        <taxon>Pectinida</taxon>
        <taxon>Pectinoidea</taxon>
        <taxon>Pectinidae</taxon>
        <taxon>Mizuhopecten</taxon>
    </lineage>
</organism>
<dbReference type="SMART" id="SM00164">
    <property type="entry name" value="TBC"/>
    <property type="match status" value="1"/>
</dbReference>
<reference evidence="12 13" key="1">
    <citation type="journal article" date="2017" name="Nat. Ecol. Evol.">
        <title>Scallop genome provides insights into evolution of bilaterian karyotype and development.</title>
        <authorList>
            <person name="Wang S."/>
            <person name="Zhang J."/>
            <person name="Jiao W."/>
            <person name="Li J."/>
            <person name="Xun X."/>
            <person name="Sun Y."/>
            <person name="Guo X."/>
            <person name="Huan P."/>
            <person name="Dong B."/>
            <person name="Zhang L."/>
            <person name="Hu X."/>
            <person name="Sun X."/>
            <person name="Wang J."/>
            <person name="Zhao C."/>
            <person name="Wang Y."/>
            <person name="Wang D."/>
            <person name="Huang X."/>
            <person name="Wang R."/>
            <person name="Lv J."/>
            <person name="Li Y."/>
            <person name="Zhang Z."/>
            <person name="Liu B."/>
            <person name="Lu W."/>
            <person name="Hui Y."/>
            <person name="Liang J."/>
            <person name="Zhou Z."/>
            <person name="Hou R."/>
            <person name="Li X."/>
            <person name="Liu Y."/>
            <person name="Li H."/>
            <person name="Ning X."/>
            <person name="Lin Y."/>
            <person name="Zhao L."/>
            <person name="Xing Q."/>
            <person name="Dou J."/>
            <person name="Li Y."/>
            <person name="Mao J."/>
            <person name="Guo H."/>
            <person name="Dou H."/>
            <person name="Li T."/>
            <person name="Mu C."/>
            <person name="Jiang W."/>
            <person name="Fu Q."/>
            <person name="Fu X."/>
            <person name="Miao Y."/>
            <person name="Liu J."/>
            <person name="Yu Q."/>
            <person name="Li R."/>
            <person name="Liao H."/>
            <person name="Li X."/>
            <person name="Kong Y."/>
            <person name="Jiang Z."/>
            <person name="Chourrout D."/>
            <person name="Li R."/>
            <person name="Bao Z."/>
        </authorList>
    </citation>
    <scope>NUCLEOTIDE SEQUENCE [LARGE SCALE GENOMIC DNA]</scope>
    <source>
        <strain evidence="12 13">PY_sf001</strain>
    </source>
</reference>
<evidence type="ECO:0000313" key="13">
    <source>
        <dbReference type="Proteomes" id="UP000242188"/>
    </source>
</evidence>
<evidence type="ECO:0000256" key="6">
    <source>
        <dbReference type="ARBA" id="ARBA00055283"/>
    </source>
</evidence>
<comment type="subunit">
    <text evidence="7">Interacts with non-phosphorylated form of RAB8A; phosphorylation of RAB8A at 'Thr-72' disrupts this interaction. Interacts with ARMC12.</text>
</comment>
<dbReference type="STRING" id="6573.A0A210Q8D9"/>
<dbReference type="Pfam" id="PF00566">
    <property type="entry name" value="RabGAP-TBC"/>
    <property type="match status" value="1"/>
</dbReference>
<dbReference type="EMBL" id="NEDP02004628">
    <property type="protein sequence ID" value="OWF45003.1"/>
    <property type="molecule type" value="Genomic_DNA"/>
</dbReference>
<evidence type="ECO:0000313" key="12">
    <source>
        <dbReference type="EMBL" id="OWF45003.1"/>
    </source>
</evidence>
<evidence type="ECO:0000256" key="7">
    <source>
        <dbReference type="ARBA" id="ARBA00065268"/>
    </source>
</evidence>
<dbReference type="PROSITE" id="PS50086">
    <property type="entry name" value="TBC_RABGAP"/>
    <property type="match status" value="1"/>
</dbReference>
<dbReference type="PANTHER" id="PTHR22957:SF645">
    <property type="entry name" value="LD27216P"/>
    <property type="match status" value="1"/>
</dbReference>
<evidence type="ECO:0000256" key="3">
    <source>
        <dbReference type="ARBA" id="ARBA00022490"/>
    </source>
</evidence>
<dbReference type="PANTHER" id="PTHR22957">
    <property type="entry name" value="TBC1 DOMAIN FAMILY MEMBER GTPASE-ACTIVATING PROTEIN"/>
    <property type="match status" value="1"/>
</dbReference>
<feature type="compositionally biased region" description="Polar residues" evidence="10">
    <location>
        <begin position="639"/>
        <end position="654"/>
    </location>
</feature>
<keyword evidence="5" id="KW-0007">Acetylation</keyword>
<evidence type="ECO:0000256" key="1">
    <source>
        <dbReference type="ARBA" id="ARBA00004496"/>
    </source>
</evidence>
<dbReference type="Proteomes" id="UP000242188">
    <property type="component" value="Unassembled WGS sequence"/>
</dbReference>
<dbReference type="SUPFAM" id="SSF47923">
    <property type="entry name" value="Ypt/Rab-GAP domain of gyp1p"/>
    <property type="match status" value="2"/>
</dbReference>
<dbReference type="Gene3D" id="2.30.29.230">
    <property type="match status" value="1"/>
</dbReference>
<dbReference type="FunFam" id="1.10.8.270:FF:000005">
    <property type="entry name" value="TBC1 domain family member 15"/>
    <property type="match status" value="1"/>
</dbReference>
<feature type="region of interest" description="Disordered" evidence="10">
    <location>
        <begin position="600"/>
        <end position="657"/>
    </location>
</feature>
<dbReference type="GO" id="GO:0005096">
    <property type="term" value="F:GTPase activator activity"/>
    <property type="evidence" value="ECO:0007669"/>
    <property type="project" value="UniProtKB-KW"/>
</dbReference>
<comment type="subcellular location">
    <subcellularLocation>
        <location evidence="1">Cytoplasm</location>
    </subcellularLocation>
</comment>
<dbReference type="GO" id="GO:0005737">
    <property type="term" value="C:cytoplasm"/>
    <property type="evidence" value="ECO:0007669"/>
    <property type="project" value="UniProtKB-SubCell"/>
</dbReference>
<dbReference type="InterPro" id="IPR000195">
    <property type="entry name" value="Rab-GAP-TBC_dom"/>
</dbReference>
<dbReference type="Gene3D" id="1.10.472.80">
    <property type="entry name" value="Ypt/Rab-GAP domain of gyp1p, domain 3"/>
    <property type="match status" value="1"/>
</dbReference>
<comment type="function">
    <text evidence="6">Acts as a GTPase activating protein for RAB7A. Does not act on RAB4, RAB5 or RAB6.</text>
</comment>
<evidence type="ECO:0000256" key="8">
    <source>
        <dbReference type="ARBA" id="ARBA00067480"/>
    </source>
</evidence>
<dbReference type="OrthoDB" id="10264062at2759"/>
<proteinExistence type="predicted"/>
<gene>
    <name evidence="12" type="ORF">KP79_PYT07813</name>
</gene>
<evidence type="ECO:0000256" key="9">
    <source>
        <dbReference type="ARBA" id="ARBA00082539"/>
    </source>
</evidence>
<dbReference type="Pfam" id="PF12068">
    <property type="entry name" value="PH_RBD"/>
    <property type="match status" value="1"/>
</dbReference>